<evidence type="ECO:0000313" key="8">
    <source>
        <dbReference type="EMBL" id="AYN67444.1"/>
    </source>
</evidence>
<comment type="similarity">
    <text evidence="1">Belongs to the N(4)/N(6)-methyltransferase family.</text>
</comment>
<evidence type="ECO:0000256" key="6">
    <source>
        <dbReference type="ARBA" id="ARBA00047942"/>
    </source>
</evidence>
<evidence type="ECO:0000256" key="1">
    <source>
        <dbReference type="ARBA" id="ARBA00006594"/>
    </source>
</evidence>
<feature type="domain" description="DNA methylase N-4/N-6" evidence="7">
    <location>
        <begin position="112"/>
        <end position="357"/>
    </location>
</feature>
<dbReference type="InterPro" id="IPR002295">
    <property type="entry name" value="N4/N6-MTase_EcoPI_Mod-like"/>
</dbReference>
<dbReference type="Pfam" id="PF01555">
    <property type="entry name" value="N6_N4_Mtase"/>
    <property type="match status" value="1"/>
</dbReference>
<protein>
    <recommendedName>
        <fullName evidence="2">site-specific DNA-methyltransferase (adenine-specific)</fullName>
        <ecNumber evidence="2">2.1.1.72</ecNumber>
    </recommendedName>
</protein>
<dbReference type="AlphaFoldDB" id="A0A3G2L593"/>
<dbReference type="REBASE" id="276175">
    <property type="entry name" value="M.EmaRN62ORF8760P"/>
</dbReference>
<evidence type="ECO:0000259" key="7">
    <source>
        <dbReference type="Pfam" id="PF01555"/>
    </source>
</evidence>
<name>A0A3G2L593_9FLAO</name>
<dbReference type="Proteomes" id="UP000276309">
    <property type="component" value="Chromosome"/>
</dbReference>
<evidence type="ECO:0000256" key="4">
    <source>
        <dbReference type="ARBA" id="ARBA00022679"/>
    </source>
</evidence>
<dbReference type="Gene3D" id="3.40.50.150">
    <property type="entry name" value="Vaccinia Virus protein VP39"/>
    <property type="match status" value="1"/>
</dbReference>
<proteinExistence type="inferred from homology"/>
<dbReference type="GO" id="GO:0003677">
    <property type="term" value="F:DNA binding"/>
    <property type="evidence" value="ECO:0007669"/>
    <property type="project" value="InterPro"/>
</dbReference>
<evidence type="ECO:0000313" key="9">
    <source>
        <dbReference type="Proteomes" id="UP000276309"/>
    </source>
</evidence>
<sequence length="638" mass="74772">MMNLSEKEREYLIDKLGKGESIPIDFKYKLFPSVQKEYELAYAGKMRKEDILSDEDGVTAVPLQVEKVFNGNRDAFPDGWKNMIVFGDNLQLLKTIYKNEDPLIKGKVKGKVKLIYIDPPFATESDFNGTQGQKAYSDKTKNSEFVEFLRRRLIVAKEVLASDGVIFVHLDWKKVHYIKVLMDEIFGEHNFKNSITWHYGGRMMHHLKQFNRKHEIILFYTQTQSGYTFKMPKDEVDFDEYAKSRHEKIHVDKNGKRYLLAPDANMERTTRQYEDEIVARGRAVDDVWPIRYIRGNAKERTGYPTQKPEELIKRIIESTTNEGDLVMDFFGGSGTTASVAEKLNRKWLVCDIGKFSFYTMQKRLLTIQNSKSLIEKKKNYKIPAKSFCTINTGIYDIQKLFQLQHEEYIEFVLNLFEVYPKIKSINGVEFQGERKDGYLVQVWKYWDFKDASIDEYFLRNLHENIGNRVGDRLYLIAPANSVEFIDDYFEIGKVRYYFLKVPYQIIEELHKKRFKKFRQPTSSSDINNLDNAIGFHFIRQPEVKSNFDGKNLNITSFKTYYPDEETLNEIPDFEALAMVLVDNNYNGKEFILSESFFAEDIFKKGEPINISLKAKNGKKVCVIYVDIFGNEFREILNK</sequence>
<keyword evidence="9" id="KW-1185">Reference proteome</keyword>
<evidence type="ECO:0000256" key="5">
    <source>
        <dbReference type="ARBA" id="ARBA00022691"/>
    </source>
</evidence>
<dbReference type="EMBL" id="CP032050">
    <property type="protein sequence ID" value="AYN67444.1"/>
    <property type="molecule type" value="Genomic_DNA"/>
</dbReference>
<comment type="catalytic activity">
    <reaction evidence="6">
        <text>a 2'-deoxyadenosine in DNA + S-adenosyl-L-methionine = an N(6)-methyl-2'-deoxyadenosine in DNA + S-adenosyl-L-homocysteine + H(+)</text>
        <dbReference type="Rhea" id="RHEA:15197"/>
        <dbReference type="Rhea" id="RHEA-COMP:12418"/>
        <dbReference type="Rhea" id="RHEA-COMP:12419"/>
        <dbReference type="ChEBI" id="CHEBI:15378"/>
        <dbReference type="ChEBI" id="CHEBI:57856"/>
        <dbReference type="ChEBI" id="CHEBI:59789"/>
        <dbReference type="ChEBI" id="CHEBI:90615"/>
        <dbReference type="ChEBI" id="CHEBI:90616"/>
        <dbReference type="EC" id="2.1.1.72"/>
    </reaction>
</comment>
<organism evidence="8 9">
    <name type="scientific">Euzebyella marina</name>
    <dbReference type="NCBI Taxonomy" id="1761453"/>
    <lineage>
        <taxon>Bacteria</taxon>
        <taxon>Pseudomonadati</taxon>
        <taxon>Bacteroidota</taxon>
        <taxon>Flavobacteriia</taxon>
        <taxon>Flavobacteriales</taxon>
        <taxon>Flavobacteriaceae</taxon>
        <taxon>Euzebyella</taxon>
    </lineage>
</organism>
<dbReference type="InterPro" id="IPR002941">
    <property type="entry name" value="DNA_methylase_N4/N6"/>
</dbReference>
<dbReference type="OrthoDB" id="9800801at2"/>
<dbReference type="KEGG" id="emar:D1013_08760"/>
<keyword evidence="4 8" id="KW-0808">Transferase</keyword>
<gene>
    <name evidence="8" type="ORF">D1013_08760</name>
</gene>
<keyword evidence="5" id="KW-0949">S-adenosyl-L-methionine</keyword>
<dbReference type="GO" id="GO:0008170">
    <property type="term" value="F:N-methyltransferase activity"/>
    <property type="evidence" value="ECO:0007669"/>
    <property type="project" value="InterPro"/>
</dbReference>
<keyword evidence="3 8" id="KW-0489">Methyltransferase</keyword>
<evidence type="ECO:0000256" key="2">
    <source>
        <dbReference type="ARBA" id="ARBA00011900"/>
    </source>
</evidence>
<dbReference type="EC" id="2.1.1.72" evidence="2"/>
<evidence type="ECO:0000256" key="3">
    <source>
        <dbReference type="ARBA" id="ARBA00022603"/>
    </source>
</evidence>
<dbReference type="InterPro" id="IPR002052">
    <property type="entry name" value="DNA_methylase_N6_adenine_CS"/>
</dbReference>
<dbReference type="GO" id="GO:0032259">
    <property type="term" value="P:methylation"/>
    <property type="evidence" value="ECO:0007669"/>
    <property type="project" value="UniProtKB-KW"/>
</dbReference>
<reference evidence="8 9" key="1">
    <citation type="submission" date="2018-08" db="EMBL/GenBank/DDBJ databases">
        <title>The reduced genetic potential of extracellular carbohydrate catabolism in Euzebyella marina RN62, a Flavobacteriia bacterium isolated from the hadal water.</title>
        <authorList>
            <person name="Xue C."/>
        </authorList>
    </citation>
    <scope>NUCLEOTIDE SEQUENCE [LARGE SCALE GENOMIC DNA]</scope>
    <source>
        <strain evidence="8 9">RN62</strain>
    </source>
</reference>
<dbReference type="InterPro" id="IPR029063">
    <property type="entry name" value="SAM-dependent_MTases_sf"/>
</dbReference>
<accession>A0A3G2L593</accession>
<dbReference type="GO" id="GO:0009007">
    <property type="term" value="F:site-specific DNA-methyltransferase (adenine-specific) activity"/>
    <property type="evidence" value="ECO:0007669"/>
    <property type="project" value="UniProtKB-EC"/>
</dbReference>
<dbReference type="PROSITE" id="PS00092">
    <property type="entry name" value="N6_MTASE"/>
    <property type="match status" value="1"/>
</dbReference>
<dbReference type="SUPFAM" id="SSF53335">
    <property type="entry name" value="S-adenosyl-L-methionine-dependent methyltransferases"/>
    <property type="match status" value="1"/>
</dbReference>
<dbReference type="PRINTS" id="PR00506">
    <property type="entry name" value="D21N6MTFRASE"/>
</dbReference>